<evidence type="ECO:0000313" key="1">
    <source>
        <dbReference type="EMBL" id="NCI50435.1"/>
    </source>
</evidence>
<accession>A0ABW9ZZL3</accession>
<protein>
    <recommendedName>
        <fullName evidence="3">Lipoprotein</fullName>
    </recommendedName>
</protein>
<evidence type="ECO:0008006" key="3">
    <source>
        <dbReference type="Google" id="ProtNLM"/>
    </source>
</evidence>
<dbReference type="Proteomes" id="UP000753802">
    <property type="component" value="Unassembled WGS sequence"/>
</dbReference>
<dbReference type="RefSeq" id="WP_161818730.1">
    <property type="nucleotide sequence ID" value="NZ_JAACJS010000012.1"/>
</dbReference>
<evidence type="ECO:0000313" key="2">
    <source>
        <dbReference type="Proteomes" id="UP000753802"/>
    </source>
</evidence>
<dbReference type="EMBL" id="JAACJS010000012">
    <property type="protein sequence ID" value="NCI50435.1"/>
    <property type="molecule type" value="Genomic_DNA"/>
</dbReference>
<comment type="caution">
    <text evidence="1">The sequence shown here is derived from an EMBL/GenBank/DDBJ whole genome shotgun (WGS) entry which is preliminary data.</text>
</comment>
<sequence length="316" mass="35547">MKNSLPILFVLLFAVGCKDKQVDLSGETPIKVADFMGVFKKITGNYLVADTNINKVSDTLTIGYKALLQFFPDSAVAPVVGNNKKVVIHPVGIIEKDKEKYLLLNFNTGKKQTKLAVFVTDEKNRFLGSKELLNTNHNDGYLHSVSINREPTFLISKEKVGKDNAIQYSRTGWVYNSAGIFMVVINDSNEDPKKMVVINPIDTLPRKNKYSGDYVQDKKNYISIRDTHKPDVYQFFIHFEKNEGGCTGELKGEMKFRSPNTAVFTENGDPCVIDFTFSGNEITVKEQGSCGNHRGIKCYFDDTFVKKKEPKKKAAK</sequence>
<reference evidence="1 2" key="1">
    <citation type="submission" date="2020-01" db="EMBL/GenBank/DDBJ databases">
        <title>Genome analysis.</title>
        <authorList>
            <person name="Wu S."/>
            <person name="Wang G."/>
        </authorList>
    </citation>
    <scope>NUCLEOTIDE SEQUENCE [LARGE SCALE GENOMIC DNA]</scope>
    <source>
        <strain evidence="1 2">SYL130</strain>
    </source>
</reference>
<proteinExistence type="predicted"/>
<dbReference type="PROSITE" id="PS51257">
    <property type="entry name" value="PROKAR_LIPOPROTEIN"/>
    <property type="match status" value="1"/>
</dbReference>
<gene>
    <name evidence="1" type="ORF">GWC95_10915</name>
</gene>
<organism evidence="1 2">
    <name type="scientific">Sediminibacterium roseum</name>
    <dbReference type="NCBI Taxonomy" id="1978412"/>
    <lineage>
        <taxon>Bacteria</taxon>
        <taxon>Pseudomonadati</taxon>
        <taxon>Bacteroidota</taxon>
        <taxon>Chitinophagia</taxon>
        <taxon>Chitinophagales</taxon>
        <taxon>Chitinophagaceae</taxon>
        <taxon>Sediminibacterium</taxon>
    </lineage>
</organism>
<name>A0ABW9ZZL3_9BACT</name>
<keyword evidence="2" id="KW-1185">Reference proteome</keyword>